<organism evidence="1 2">
    <name type="scientific">Methylomonas lenta</name>
    <dbReference type="NCBI Taxonomy" id="980561"/>
    <lineage>
        <taxon>Bacteria</taxon>
        <taxon>Pseudomonadati</taxon>
        <taxon>Pseudomonadota</taxon>
        <taxon>Gammaproteobacteria</taxon>
        <taxon>Methylococcales</taxon>
        <taxon>Methylococcaceae</taxon>
        <taxon>Methylomonas</taxon>
    </lineage>
</organism>
<dbReference type="EMBL" id="LUUI01000122">
    <property type="protein sequence ID" value="OAI13234.1"/>
    <property type="molecule type" value="Genomic_DNA"/>
</dbReference>
<dbReference type="RefSeq" id="WP_066984484.1">
    <property type="nucleotide sequence ID" value="NZ_LUUI01000122.1"/>
</dbReference>
<sequence length="91" mass="10239">MANGIIAIMFEVNDIVKLRFKVMVLLDSDLQSVPEVVINLADMGLDDRGNLLTIRNIVKAQDYSIDIAKYYQHVVLQNGFAQNKSCMIPIL</sequence>
<comment type="caution">
    <text evidence="1">The sequence shown here is derived from an EMBL/GenBank/DDBJ whole genome shotgun (WGS) entry which is preliminary data.</text>
</comment>
<gene>
    <name evidence="1" type="ORF">A1359_12585</name>
</gene>
<proteinExistence type="predicted"/>
<evidence type="ECO:0000313" key="2">
    <source>
        <dbReference type="Proteomes" id="UP000078476"/>
    </source>
</evidence>
<accession>A0A177N6K7</accession>
<dbReference type="Proteomes" id="UP000078476">
    <property type="component" value="Unassembled WGS sequence"/>
</dbReference>
<dbReference type="AlphaFoldDB" id="A0A177N6K7"/>
<dbReference type="STRING" id="980561.A1359_12585"/>
<evidence type="ECO:0000313" key="1">
    <source>
        <dbReference type="EMBL" id="OAI13234.1"/>
    </source>
</evidence>
<reference evidence="1 2" key="1">
    <citation type="submission" date="2016-03" db="EMBL/GenBank/DDBJ databases">
        <authorList>
            <person name="Ploux O."/>
        </authorList>
    </citation>
    <scope>NUCLEOTIDE SEQUENCE [LARGE SCALE GENOMIC DNA]</scope>
    <source>
        <strain evidence="1 2">R-45370</strain>
    </source>
</reference>
<name>A0A177N6K7_9GAMM</name>
<keyword evidence="2" id="KW-1185">Reference proteome</keyword>
<protein>
    <submittedName>
        <fullName evidence="1">Uncharacterized protein</fullName>
    </submittedName>
</protein>